<proteinExistence type="predicted"/>
<dbReference type="Gene3D" id="3.40.50.2300">
    <property type="match status" value="1"/>
</dbReference>
<reference evidence="1" key="1">
    <citation type="submission" date="2022-09" db="EMBL/GenBank/DDBJ databases">
        <title>Actin cytoskeleton and complex cell architecture in an #Asgard archaeon.</title>
        <authorList>
            <person name="Ponce Toledo R.I."/>
            <person name="Schleper C."/>
            <person name="Rodrigues Oliveira T."/>
            <person name="Wollweber F."/>
            <person name="Xu J."/>
            <person name="Rittmann S."/>
            <person name="Klingl A."/>
            <person name="Pilhofer M."/>
        </authorList>
    </citation>
    <scope>NUCLEOTIDE SEQUENCE</scope>
    <source>
        <strain evidence="1">B-35</strain>
    </source>
</reference>
<accession>A0ABY6HN35</accession>
<keyword evidence="2" id="KW-1185">Reference proteome</keyword>
<dbReference type="InterPro" id="IPR011006">
    <property type="entry name" value="CheY-like_superfamily"/>
</dbReference>
<dbReference type="Proteomes" id="UP001208689">
    <property type="component" value="Chromosome"/>
</dbReference>
<evidence type="ECO:0008006" key="3">
    <source>
        <dbReference type="Google" id="ProtNLM"/>
    </source>
</evidence>
<gene>
    <name evidence="1" type="ORF">NEF87_001210</name>
</gene>
<dbReference type="EMBL" id="CP104013">
    <property type="protein sequence ID" value="UYP44925.1"/>
    <property type="molecule type" value="Genomic_DNA"/>
</dbReference>
<evidence type="ECO:0000313" key="1">
    <source>
        <dbReference type="EMBL" id="UYP44925.1"/>
    </source>
</evidence>
<name>A0ABY6HN35_9ARCH</name>
<evidence type="ECO:0000313" key="2">
    <source>
        <dbReference type="Proteomes" id="UP001208689"/>
    </source>
</evidence>
<protein>
    <recommendedName>
        <fullName evidence="3">Response regulator</fullName>
    </recommendedName>
</protein>
<organism evidence="1 2">
    <name type="scientific">Candidatus Lokiarchaeum ossiferum</name>
    <dbReference type="NCBI Taxonomy" id="2951803"/>
    <lineage>
        <taxon>Archaea</taxon>
        <taxon>Promethearchaeati</taxon>
        <taxon>Promethearchaeota</taxon>
        <taxon>Promethearchaeia</taxon>
        <taxon>Promethearchaeales</taxon>
        <taxon>Promethearchaeaceae</taxon>
        <taxon>Candidatus Lokiarchaeum</taxon>
    </lineage>
</organism>
<dbReference type="SUPFAM" id="SSF52172">
    <property type="entry name" value="CheY-like"/>
    <property type="match status" value="1"/>
</dbReference>
<sequence>MEIEATHNAILLVHFEEGQFVSRFTNVFEEKGFSLYHCPSIEEAYQILGSQSVEIVVLDMDENYDEAFKFCYRIKRNKNLEKIFVIGLSAAHTRFGIYIDAHTREERNWLNCDLFVHKPINARNLYLLLKKEIAIMKGIDATDLDSEQESWL</sequence>